<dbReference type="GO" id="GO:0016020">
    <property type="term" value="C:membrane"/>
    <property type="evidence" value="ECO:0007669"/>
    <property type="project" value="UniProtKB-SubCell"/>
</dbReference>
<evidence type="ECO:0000256" key="3">
    <source>
        <dbReference type="ARBA" id="ARBA00012438"/>
    </source>
</evidence>
<name>A0A3S9XEX6_9GAMM</name>
<dbReference type="InterPro" id="IPR003594">
    <property type="entry name" value="HATPase_dom"/>
</dbReference>
<dbReference type="Pfam" id="PF02518">
    <property type="entry name" value="HATPase_c"/>
    <property type="match status" value="1"/>
</dbReference>
<dbReference type="InterPro" id="IPR003660">
    <property type="entry name" value="HAMP_dom"/>
</dbReference>
<dbReference type="GO" id="GO:0007165">
    <property type="term" value="P:signal transduction"/>
    <property type="evidence" value="ECO:0007669"/>
    <property type="project" value="InterPro"/>
</dbReference>
<keyword evidence="13" id="KW-1185">Reference proteome</keyword>
<dbReference type="GO" id="GO:0005524">
    <property type="term" value="F:ATP binding"/>
    <property type="evidence" value="ECO:0007669"/>
    <property type="project" value="UniProtKB-KW"/>
</dbReference>
<keyword evidence="9" id="KW-1133">Transmembrane helix</keyword>
<evidence type="ECO:0000256" key="1">
    <source>
        <dbReference type="ARBA" id="ARBA00000085"/>
    </source>
</evidence>
<keyword evidence="8" id="KW-0067">ATP-binding</keyword>
<feature type="domain" description="Histidine kinase" evidence="10">
    <location>
        <begin position="484"/>
        <end position="684"/>
    </location>
</feature>
<evidence type="ECO:0000313" key="13">
    <source>
        <dbReference type="Proteomes" id="UP000273143"/>
    </source>
</evidence>
<keyword evidence="9" id="KW-0472">Membrane</keyword>
<dbReference type="RefSeq" id="WP_127163623.1">
    <property type="nucleotide sequence ID" value="NZ_CP029822.1"/>
</dbReference>
<dbReference type="EC" id="2.7.13.3" evidence="3"/>
<sequence length="684" mass="77369">MSFRLAAFRQRLIFRGVFLLLILATLSIALVLLTEEKERSYVNYQQVLQKTYAEIMARLRHPTGRLMLLNPQHSRQNKAPLSPLIIPYSAIDFTDRNKALQAVELTGCAAQYKDGSSICAAMGYNPYAGAFIYLVGNYKAHDLVGREPKQRDFENVDHLIIHVNLPEENTRWVVPFEDHSKETEPSKWGRLPGFKTEEDRFTAWSKADRDFRGWIWQNEGCIDPSKLSEKCAKETFFAIRIPVDRFKLNKSNIKQLSWPPIPLNEVKIQLQAFAAGQNRPLFDSNNTEVILPPTLEDISQILTPGETLKIHKLGTTNDTMLTLSSSHQLATTSAWYQGLIKRLPTNSNLSTITLNDVISTPLGQYEIQLTGDTQTVDSVLAVTSYRMAWYVGGMILAIVLAWIAIELGVIRPIVRLTKQAVKLADNMQQSDLKVSLAQLDFSHLKGKDEVGILATVLDHLLQRVKDDLQREAIRAQQERDMWHAVGHEIMSPLQSLMVLHNDKEEASYRYVKRMQQAIQVIYGTASPSEAFTEATLQLGLLNLNEFLVTVADNAGFVNIHNVQFIPYNEPVMVRADEFSLEDTVTHILRNADRYRVADSAIDIHIETTTTMAQIHIYNQGDNIKPELINNIFEYGVSEPSTVEDKSHRGQGLFVAKTYMAKMGGSIQVKNESEGVTFILTLQRQ</sequence>
<dbReference type="EMBL" id="CP029822">
    <property type="protein sequence ID" value="AZS50930.1"/>
    <property type="molecule type" value="Genomic_DNA"/>
</dbReference>
<evidence type="ECO:0000256" key="6">
    <source>
        <dbReference type="ARBA" id="ARBA00022741"/>
    </source>
</evidence>
<dbReference type="PROSITE" id="PS50885">
    <property type="entry name" value="HAMP"/>
    <property type="match status" value="1"/>
</dbReference>
<dbReference type="KEGG" id="emo:DM558_09125"/>
<dbReference type="InterPro" id="IPR005467">
    <property type="entry name" value="His_kinase_dom"/>
</dbReference>
<reference evidence="13" key="1">
    <citation type="submission" date="2018-06" db="EMBL/GenBank/DDBJ databases">
        <title>Complete genome of Pseudomonas insecticola strain QZS01.</title>
        <authorList>
            <person name="Wang J."/>
            <person name="Su Q."/>
        </authorList>
    </citation>
    <scope>NUCLEOTIDE SEQUENCE [LARGE SCALE GENOMIC DNA]</scope>
    <source>
        <strain evidence="13">QZS01</strain>
    </source>
</reference>
<evidence type="ECO:0000259" key="10">
    <source>
        <dbReference type="PROSITE" id="PS50109"/>
    </source>
</evidence>
<dbReference type="Gene3D" id="6.10.340.10">
    <property type="match status" value="1"/>
</dbReference>
<evidence type="ECO:0000256" key="7">
    <source>
        <dbReference type="ARBA" id="ARBA00022777"/>
    </source>
</evidence>
<comment type="subcellular location">
    <subcellularLocation>
        <location evidence="2">Membrane</location>
    </subcellularLocation>
</comment>
<evidence type="ECO:0000259" key="11">
    <source>
        <dbReference type="PROSITE" id="PS50885"/>
    </source>
</evidence>
<feature type="domain" description="HAMP" evidence="11">
    <location>
        <begin position="407"/>
        <end position="469"/>
    </location>
</feature>
<protein>
    <recommendedName>
        <fullName evidence="3">histidine kinase</fullName>
        <ecNumber evidence="3">2.7.13.3</ecNumber>
    </recommendedName>
</protein>
<evidence type="ECO:0000256" key="8">
    <source>
        <dbReference type="ARBA" id="ARBA00022840"/>
    </source>
</evidence>
<proteinExistence type="predicted"/>
<gene>
    <name evidence="12" type="ORF">DM558_09125</name>
</gene>
<dbReference type="InterPro" id="IPR036890">
    <property type="entry name" value="HATPase_C_sf"/>
</dbReference>
<dbReference type="Gene3D" id="3.30.565.10">
    <property type="entry name" value="Histidine kinase-like ATPase, C-terminal domain"/>
    <property type="match status" value="1"/>
</dbReference>
<keyword evidence="4" id="KW-0597">Phosphoprotein</keyword>
<dbReference type="PANTHER" id="PTHR44936:SF10">
    <property type="entry name" value="SENSOR PROTEIN RSTB"/>
    <property type="match status" value="1"/>
</dbReference>
<dbReference type="InterPro" id="IPR050980">
    <property type="entry name" value="2C_sensor_his_kinase"/>
</dbReference>
<dbReference type="PROSITE" id="PS50109">
    <property type="entry name" value="HIS_KIN"/>
    <property type="match status" value="1"/>
</dbReference>
<dbReference type="GO" id="GO:0004673">
    <property type="term" value="F:protein histidine kinase activity"/>
    <property type="evidence" value="ECO:0007669"/>
    <property type="project" value="UniProtKB-EC"/>
</dbReference>
<evidence type="ECO:0000313" key="12">
    <source>
        <dbReference type="EMBL" id="AZS50930.1"/>
    </source>
</evidence>
<evidence type="ECO:0000256" key="4">
    <source>
        <dbReference type="ARBA" id="ARBA00022553"/>
    </source>
</evidence>
<dbReference type="AlphaFoldDB" id="A0A3S9XEX6"/>
<keyword evidence="6" id="KW-0547">Nucleotide-binding</keyword>
<evidence type="ECO:0000256" key="2">
    <source>
        <dbReference type="ARBA" id="ARBA00004370"/>
    </source>
</evidence>
<dbReference type="SUPFAM" id="SSF55874">
    <property type="entry name" value="ATPase domain of HSP90 chaperone/DNA topoisomerase II/histidine kinase"/>
    <property type="match status" value="1"/>
</dbReference>
<organism evidence="12 13">
    <name type="scientific">Entomomonas moraniae</name>
    <dbReference type="NCBI Taxonomy" id="2213226"/>
    <lineage>
        <taxon>Bacteria</taxon>
        <taxon>Pseudomonadati</taxon>
        <taxon>Pseudomonadota</taxon>
        <taxon>Gammaproteobacteria</taxon>
        <taxon>Pseudomonadales</taxon>
        <taxon>Pseudomonadaceae</taxon>
        <taxon>Entomomonas</taxon>
    </lineage>
</organism>
<accession>A0A3S9XEX6</accession>
<keyword evidence="7 12" id="KW-0418">Kinase</keyword>
<evidence type="ECO:0000256" key="5">
    <source>
        <dbReference type="ARBA" id="ARBA00022679"/>
    </source>
</evidence>
<dbReference type="PANTHER" id="PTHR44936">
    <property type="entry name" value="SENSOR PROTEIN CREC"/>
    <property type="match status" value="1"/>
</dbReference>
<feature type="transmembrane region" description="Helical" evidence="9">
    <location>
        <begin position="387"/>
        <end position="409"/>
    </location>
</feature>
<evidence type="ECO:0000256" key="9">
    <source>
        <dbReference type="SAM" id="Phobius"/>
    </source>
</evidence>
<keyword evidence="5" id="KW-0808">Transferase</keyword>
<feature type="transmembrane region" description="Helical" evidence="9">
    <location>
        <begin position="12"/>
        <end position="33"/>
    </location>
</feature>
<dbReference type="Proteomes" id="UP000273143">
    <property type="component" value="Chromosome"/>
</dbReference>
<dbReference type="SMART" id="SM00387">
    <property type="entry name" value="HATPase_c"/>
    <property type="match status" value="1"/>
</dbReference>
<keyword evidence="9" id="KW-0812">Transmembrane</keyword>
<comment type="catalytic activity">
    <reaction evidence="1">
        <text>ATP + protein L-histidine = ADP + protein N-phospho-L-histidine.</text>
        <dbReference type="EC" id="2.7.13.3"/>
    </reaction>
</comment>